<dbReference type="GO" id="GO:0008270">
    <property type="term" value="F:zinc ion binding"/>
    <property type="evidence" value="ECO:0007669"/>
    <property type="project" value="InterPro"/>
</dbReference>
<dbReference type="Pfam" id="PF06467">
    <property type="entry name" value="zf-FCS"/>
    <property type="match status" value="1"/>
</dbReference>
<name>A0A369LFC3_9ACTN</name>
<keyword evidence="3" id="KW-1185">Reference proteome</keyword>
<dbReference type="OrthoDB" id="3199457at2"/>
<dbReference type="AlphaFoldDB" id="A0A369LFC3"/>
<gene>
    <name evidence="2" type="ORF">C1880_00690</name>
</gene>
<proteinExistence type="predicted"/>
<dbReference type="EMBL" id="PPTP01000001">
    <property type="protein sequence ID" value="RDB57379.1"/>
    <property type="molecule type" value="Genomic_DNA"/>
</dbReference>
<reference evidence="2 3" key="1">
    <citation type="journal article" date="2018" name="Elife">
        <title>Discovery and characterization of a prevalent human gut bacterial enzyme sufficient for the inactivation of a family of plant toxins.</title>
        <authorList>
            <person name="Koppel N."/>
            <person name="Bisanz J.E."/>
            <person name="Pandelia M.E."/>
            <person name="Turnbaugh P.J."/>
            <person name="Balskus E.P."/>
        </authorList>
    </citation>
    <scope>NUCLEOTIDE SEQUENCE [LARGE SCALE GENOMIC DNA]</scope>
    <source>
        <strain evidence="3">anaerobia AP69FAA</strain>
    </source>
</reference>
<sequence>MIRSVFIARNRNTGFHSLFEVIGSDNPVPATAPMDFELAEHLLRWGTLDELVAAISESGPLIDRSIYKEENRRLSINEAIEVVEESVGGERGFTRCDEDFLYLQLCLEGMSATGSASSLYPSRASVSRDIERYGLIESDGLAELRRWREADPGCAVVVESLEDIVLCRNLGSLVLRLTANIRSGCGDVLERSGFRHFDKIHRSRIAGELEDSYYVLPFKHNSSFDRTLNYSSKWFENVFGYMVINPLETRILDLSPKKDKVLFGSVPNAVLITAQIKTGEGAPFFDVGWKPEIEKTQLYLGIDDGGNQRDEAVAFVESTVEMLRGLTTKDGELLGWSVSEPSIFDNEPLPRYLFHSAAASMFGSIIYRYGYVPATCKNCGNGILVKTRGKRREFCSPSCRTQYSNRKAGL</sequence>
<evidence type="ECO:0000259" key="1">
    <source>
        <dbReference type="Pfam" id="PF06467"/>
    </source>
</evidence>
<organism evidence="2 3">
    <name type="scientific">Senegalimassilia anaerobia</name>
    <dbReference type="NCBI Taxonomy" id="1473216"/>
    <lineage>
        <taxon>Bacteria</taxon>
        <taxon>Bacillati</taxon>
        <taxon>Actinomycetota</taxon>
        <taxon>Coriobacteriia</taxon>
        <taxon>Coriobacteriales</taxon>
        <taxon>Coriobacteriaceae</taxon>
        <taxon>Senegalimassilia</taxon>
    </lineage>
</organism>
<dbReference type="InterPro" id="IPR010507">
    <property type="entry name" value="Znf_MYM"/>
</dbReference>
<dbReference type="RefSeq" id="WP_114619906.1">
    <property type="nucleotide sequence ID" value="NZ_DBFBEK010000009.1"/>
</dbReference>
<comment type="caution">
    <text evidence="2">The sequence shown here is derived from an EMBL/GenBank/DDBJ whole genome shotgun (WGS) entry which is preliminary data.</text>
</comment>
<evidence type="ECO:0000313" key="2">
    <source>
        <dbReference type="EMBL" id="RDB57379.1"/>
    </source>
</evidence>
<dbReference type="Proteomes" id="UP000253792">
    <property type="component" value="Unassembled WGS sequence"/>
</dbReference>
<feature type="domain" description="MYM-type" evidence="1">
    <location>
        <begin position="371"/>
        <end position="403"/>
    </location>
</feature>
<accession>A0A369LFC3</accession>
<evidence type="ECO:0000313" key="3">
    <source>
        <dbReference type="Proteomes" id="UP000253792"/>
    </source>
</evidence>
<protein>
    <recommendedName>
        <fullName evidence="1">MYM-type domain-containing protein</fullName>
    </recommendedName>
</protein>